<evidence type="ECO:0000256" key="3">
    <source>
        <dbReference type="ARBA" id="ARBA00022475"/>
    </source>
</evidence>
<evidence type="ECO:0000313" key="9">
    <source>
        <dbReference type="Proteomes" id="UP000228945"/>
    </source>
</evidence>
<dbReference type="Proteomes" id="UP000228945">
    <property type="component" value="Chromosome"/>
</dbReference>
<dbReference type="KEGG" id="cmb:CSW64_01320"/>
<keyword evidence="9" id="KW-1185">Reference proteome</keyword>
<comment type="similarity">
    <text evidence="2">Belongs to the polysaccharide synthase family.</text>
</comment>
<dbReference type="EMBL" id="CP024201">
    <property type="protein sequence ID" value="ATQ41144.1"/>
    <property type="molecule type" value="Genomic_DNA"/>
</dbReference>
<feature type="transmembrane region" description="Helical" evidence="7">
    <location>
        <begin position="322"/>
        <end position="341"/>
    </location>
</feature>
<keyword evidence="5 7" id="KW-1133">Transmembrane helix</keyword>
<feature type="transmembrane region" description="Helical" evidence="7">
    <location>
        <begin position="353"/>
        <end position="375"/>
    </location>
</feature>
<accession>A0A2D2AT08</accession>
<dbReference type="AlphaFoldDB" id="A0A2D2AT08"/>
<evidence type="ECO:0000256" key="2">
    <source>
        <dbReference type="ARBA" id="ARBA00007430"/>
    </source>
</evidence>
<feature type="transmembrane region" description="Helical" evidence="7">
    <location>
        <begin position="33"/>
        <end position="56"/>
    </location>
</feature>
<dbReference type="GO" id="GO:0005886">
    <property type="term" value="C:plasma membrane"/>
    <property type="evidence" value="ECO:0007669"/>
    <property type="project" value="UniProtKB-SubCell"/>
</dbReference>
<keyword evidence="3" id="KW-1003">Cell membrane</keyword>
<dbReference type="Pfam" id="PF13440">
    <property type="entry name" value="Polysacc_synt_3"/>
    <property type="match status" value="1"/>
</dbReference>
<evidence type="ECO:0000256" key="4">
    <source>
        <dbReference type="ARBA" id="ARBA00022692"/>
    </source>
</evidence>
<keyword evidence="6 7" id="KW-0472">Membrane</keyword>
<evidence type="ECO:0008006" key="10">
    <source>
        <dbReference type="Google" id="ProtNLM"/>
    </source>
</evidence>
<evidence type="ECO:0000313" key="8">
    <source>
        <dbReference type="EMBL" id="ATQ41144.1"/>
    </source>
</evidence>
<dbReference type="PANTHER" id="PTHR30250">
    <property type="entry name" value="PST FAMILY PREDICTED COLANIC ACID TRANSPORTER"/>
    <property type="match status" value="1"/>
</dbReference>
<name>A0A2D2AT08_9CAUL</name>
<reference evidence="8 9" key="1">
    <citation type="submission" date="2017-10" db="EMBL/GenBank/DDBJ databases">
        <title>Genome sequence of Caulobacter mirabilis FWC38.</title>
        <authorList>
            <person name="Fiebig A."/>
            <person name="Crosson S."/>
        </authorList>
    </citation>
    <scope>NUCLEOTIDE SEQUENCE [LARGE SCALE GENOMIC DNA]</scope>
    <source>
        <strain evidence="8 9">FWC 38</strain>
    </source>
</reference>
<evidence type="ECO:0000256" key="6">
    <source>
        <dbReference type="ARBA" id="ARBA00023136"/>
    </source>
</evidence>
<feature type="transmembrane region" description="Helical" evidence="7">
    <location>
        <begin position="281"/>
        <end position="302"/>
    </location>
</feature>
<sequence length="412" mass="43860">MARVGGATVAAQLAALAVAPVLTRIYGPEHFGLFGVFLAVATTLAAIPPLGYNEAIIAAREDADADRLFAASLLGSVVLGLALSLVVWLVLTLGPAPVRILPAWTALLLAPTIVGMAATLCVQIFLAREHDWSTSSQMTLAQAGSRVTFQLGFGFLGVGAGLLLGEACMRVLTPIFALWKKRREVARRLLDQRWSDIVGAARRYGHFPLTRMPSSFLNNLGTLAAAPIISSSYGLAAAGVYTVMDQVLNVPLGFVNKTVGDVFVGHFSKLFHSDRAAAARLFLLTGVGLALLALVPAGVLWFAGPWLFKLVMGAQWEASGVLAVYMIPALAARFVVLPLSWVCSAANRPELKLIFDVVQLLSVVLVFVMASRAGVSFHDAVVQLSIALAGAYALLLLLSVWAFFRPRTERLA</sequence>
<feature type="transmembrane region" description="Helical" evidence="7">
    <location>
        <begin position="381"/>
        <end position="404"/>
    </location>
</feature>
<evidence type="ECO:0000256" key="5">
    <source>
        <dbReference type="ARBA" id="ARBA00022989"/>
    </source>
</evidence>
<protein>
    <recommendedName>
        <fullName evidence="10">Polysaccharide biosynthesis protein</fullName>
    </recommendedName>
</protein>
<gene>
    <name evidence="8" type="ORF">CSW64_01320</name>
</gene>
<feature type="transmembrane region" description="Helical" evidence="7">
    <location>
        <begin position="68"/>
        <end position="91"/>
    </location>
</feature>
<evidence type="ECO:0000256" key="1">
    <source>
        <dbReference type="ARBA" id="ARBA00004651"/>
    </source>
</evidence>
<dbReference type="InterPro" id="IPR050833">
    <property type="entry name" value="Poly_Biosynth_Transport"/>
</dbReference>
<dbReference type="PANTHER" id="PTHR30250:SF10">
    <property type="entry name" value="LIPOPOLYSACCHARIDE BIOSYNTHESIS PROTEIN WZXC"/>
    <property type="match status" value="1"/>
</dbReference>
<comment type="subcellular location">
    <subcellularLocation>
        <location evidence="1">Cell membrane</location>
        <topology evidence="1">Multi-pass membrane protein</topology>
    </subcellularLocation>
</comment>
<proteinExistence type="inferred from homology"/>
<feature type="transmembrane region" description="Helical" evidence="7">
    <location>
        <begin position="147"/>
        <end position="172"/>
    </location>
</feature>
<evidence type="ECO:0000256" key="7">
    <source>
        <dbReference type="SAM" id="Phobius"/>
    </source>
</evidence>
<keyword evidence="4 7" id="KW-0812">Transmembrane</keyword>
<feature type="transmembrane region" description="Helical" evidence="7">
    <location>
        <begin position="103"/>
        <end position="126"/>
    </location>
</feature>
<organism evidence="8 9">
    <name type="scientific">Caulobacter mirabilis</name>
    <dbReference type="NCBI Taxonomy" id="69666"/>
    <lineage>
        <taxon>Bacteria</taxon>
        <taxon>Pseudomonadati</taxon>
        <taxon>Pseudomonadota</taxon>
        <taxon>Alphaproteobacteria</taxon>
        <taxon>Caulobacterales</taxon>
        <taxon>Caulobacteraceae</taxon>
        <taxon>Caulobacter</taxon>
    </lineage>
</organism>
<feature type="transmembrane region" description="Helical" evidence="7">
    <location>
        <begin position="220"/>
        <end position="244"/>
    </location>
</feature>